<accession>A0A9E7SVV3</accession>
<dbReference type="AlphaFoldDB" id="A0A9E7SVV3"/>
<sequence>MGQRRRGRLLWNQRVRSTFVLLGVVTVAVIASSVAGQSSPVPADEDDLDANETATLWSKDLDECLTPAEYEAQYAKEPSAIEELATCTDISFTHPPDTATRWTDQDYDRLEAGGSNTSRYPEHATLTDSIGIADAHATVFAIHPSTRTHIDPEQSVHYVAPEGTMRGFVDYRIRLDEAQLRDTEIVSWSIQEHGIDEVRLRLDETVVETAEGTHNPVFEYNSEHSGQGTLTLEADIYTRLEIEVRVGNQSEVETRIVSDNVTVSQDLEVDVYDPQAVIYYASYPDDDDGVAIYQRQPWNGYTLSEDGDVSVRGVWRYYTARDTNWDRLVESTRDGTRSLNETPRPVYVHAFPSNIGPRVEPIRDGPTLLEVWGRETESPAPSMHDNVEVDVVSGPYTRSSGVALRYDEIDPDSITVEGIVRGVTAEIVKPNNGTQREIRESELSVEVINSSDTASTLRIELRDTATGDPIMLDTLDDPRFSLIGQDARSGYITVGDRRVKTDVTGTAEITVSQPGIYTAEYHPGSWRSHQPAYLGDTATATWHPLTSPTGWFTLLVDLVRFALPFAVVLYAAKRIGTFLKFNDELP</sequence>
<feature type="domain" description="DUF8186" evidence="3">
    <location>
        <begin position="438"/>
        <end position="539"/>
    </location>
</feature>
<evidence type="ECO:0000259" key="2">
    <source>
        <dbReference type="Pfam" id="PF26590"/>
    </source>
</evidence>
<dbReference type="InterPro" id="IPR058911">
    <property type="entry name" value="DUF8186_C"/>
</dbReference>
<dbReference type="InterPro" id="IPR058910">
    <property type="entry name" value="DUF8186_M"/>
</dbReference>
<dbReference type="Pfam" id="PF26590">
    <property type="entry name" value="DUF8186_M"/>
    <property type="match status" value="1"/>
</dbReference>
<dbReference type="RefSeq" id="WP_254159567.1">
    <property type="nucleotide sequence ID" value="NZ_CP100355.1"/>
</dbReference>
<evidence type="ECO:0000313" key="4">
    <source>
        <dbReference type="EMBL" id="UTF54850.1"/>
    </source>
</evidence>
<proteinExistence type="predicted"/>
<gene>
    <name evidence="4" type="ORF">NGM29_06195</name>
</gene>
<evidence type="ECO:0000259" key="3">
    <source>
        <dbReference type="Pfam" id="PF26591"/>
    </source>
</evidence>
<evidence type="ECO:0000313" key="5">
    <source>
        <dbReference type="Proteomes" id="UP001056855"/>
    </source>
</evidence>
<name>A0A9E7SVV3_9EURY</name>
<feature type="domain" description="DUF8186" evidence="1">
    <location>
        <begin position="109"/>
        <end position="272"/>
    </location>
</feature>
<dbReference type="EMBL" id="CP100355">
    <property type="protein sequence ID" value="UTF54850.1"/>
    <property type="molecule type" value="Genomic_DNA"/>
</dbReference>
<dbReference type="GeneID" id="73289619"/>
<reference evidence="4" key="1">
    <citation type="submission" date="2022-06" db="EMBL/GenBank/DDBJ databases">
        <title>Diverse halophilic archaea isolated from saline environments.</title>
        <authorList>
            <person name="Cui H.-L."/>
        </authorList>
    </citation>
    <scope>NUCLEOTIDE SEQUENCE</scope>
    <source>
        <strain evidence="4">WLHS1</strain>
    </source>
</reference>
<dbReference type="Pfam" id="PF26589">
    <property type="entry name" value="DUF8186"/>
    <property type="match status" value="1"/>
</dbReference>
<organism evidence="4 5">
    <name type="scientific">Natronosalvus rutilus</name>
    <dbReference type="NCBI Taxonomy" id="2953753"/>
    <lineage>
        <taxon>Archaea</taxon>
        <taxon>Methanobacteriati</taxon>
        <taxon>Methanobacteriota</taxon>
        <taxon>Stenosarchaea group</taxon>
        <taxon>Halobacteria</taxon>
        <taxon>Halobacteriales</taxon>
        <taxon>Natrialbaceae</taxon>
        <taxon>Natronosalvus</taxon>
    </lineage>
</organism>
<dbReference type="Proteomes" id="UP001056855">
    <property type="component" value="Chromosome"/>
</dbReference>
<protein>
    <submittedName>
        <fullName evidence="4">Uncharacterized protein</fullName>
    </submittedName>
</protein>
<feature type="domain" description="DUF8186" evidence="2">
    <location>
        <begin position="276"/>
        <end position="427"/>
    </location>
</feature>
<dbReference type="Pfam" id="PF26591">
    <property type="entry name" value="DUF8186_C"/>
    <property type="match status" value="1"/>
</dbReference>
<dbReference type="InterPro" id="IPR058499">
    <property type="entry name" value="DUF8186"/>
</dbReference>
<evidence type="ECO:0000259" key="1">
    <source>
        <dbReference type="Pfam" id="PF26589"/>
    </source>
</evidence>
<dbReference type="KEGG" id="sawl:NGM29_06195"/>
<keyword evidence="5" id="KW-1185">Reference proteome</keyword>